<protein>
    <submittedName>
        <fullName evidence="1">Uncharacterized protein</fullName>
    </submittedName>
</protein>
<dbReference type="Proteomes" id="UP001152622">
    <property type="component" value="Chromosome 20"/>
</dbReference>
<evidence type="ECO:0000313" key="1">
    <source>
        <dbReference type="EMBL" id="KAJ8336186.1"/>
    </source>
</evidence>
<name>A0A9Q1ECF3_SYNKA</name>
<gene>
    <name evidence="1" type="ORF">SKAU_G00395290</name>
</gene>
<dbReference type="EMBL" id="JAINUF010000020">
    <property type="protein sequence ID" value="KAJ8336186.1"/>
    <property type="molecule type" value="Genomic_DNA"/>
</dbReference>
<accession>A0A9Q1ECF3</accession>
<keyword evidence="2" id="KW-1185">Reference proteome</keyword>
<reference evidence="1" key="1">
    <citation type="journal article" date="2023" name="Science">
        <title>Genome structures resolve the early diversification of teleost fishes.</title>
        <authorList>
            <person name="Parey E."/>
            <person name="Louis A."/>
            <person name="Montfort J."/>
            <person name="Bouchez O."/>
            <person name="Roques C."/>
            <person name="Iampietro C."/>
            <person name="Lluch J."/>
            <person name="Castinel A."/>
            <person name="Donnadieu C."/>
            <person name="Desvignes T."/>
            <person name="Floi Bucao C."/>
            <person name="Jouanno E."/>
            <person name="Wen M."/>
            <person name="Mejri S."/>
            <person name="Dirks R."/>
            <person name="Jansen H."/>
            <person name="Henkel C."/>
            <person name="Chen W.J."/>
            <person name="Zahm M."/>
            <person name="Cabau C."/>
            <person name="Klopp C."/>
            <person name="Thompson A.W."/>
            <person name="Robinson-Rechavi M."/>
            <person name="Braasch I."/>
            <person name="Lecointre G."/>
            <person name="Bobe J."/>
            <person name="Postlethwait J.H."/>
            <person name="Berthelot C."/>
            <person name="Roest Crollius H."/>
            <person name="Guiguen Y."/>
        </authorList>
    </citation>
    <scope>NUCLEOTIDE SEQUENCE</scope>
    <source>
        <strain evidence="1">WJC10195</strain>
    </source>
</reference>
<evidence type="ECO:0000313" key="2">
    <source>
        <dbReference type="Proteomes" id="UP001152622"/>
    </source>
</evidence>
<dbReference type="AlphaFoldDB" id="A0A9Q1ECF3"/>
<comment type="caution">
    <text evidence="1">The sequence shown here is derived from an EMBL/GenBank/DDBJ whole genome shotgun (WGS) entry which is preliminary data.</text>
</comment>
<proteinExistence type="predicted"/>
<organism evidence="1 2">
    <name type="scientific">Synaphobranchus kaupii</name>
    <name type="common">Kaup's arrowtooth eel</name>
    <dbReference type="NCBI Taxonomy" id="118154"/>
    <lineage>
        <taxon>Eukaryota</taxon>
        <taxon>Metazoa</taxon>
        <taxon>Chordata</taxon>
        <taxon>Craniata</taxon>
        <taxon>Vertebrata</taxon>
        <taxon>Euteleostomi</taxon>
        <taxon>Actinopterygii</taxon>
        <taxon>Neopterygii</taxon>
        <taxon>Teleostei</taxon>
        <taxon>Anguilliformes</taxon>
        <taxon>Synaphobranchidae</taxon>
        <taxon>Synaphobranchus</taxon>
    </lineage>
</organism>
<sequence>MSALILGNGDYYSGRTSCLGPARDLRRLCEETGGNRRPLIAVITARPGALPLSYTMSFTSSAFESLSPPFAVNTDSPIAHHIRTVFPGITPPHLYT</sequence>